<sequence>MVEKYKEIDALRKGDFFEISIEKSSIDMCCIIGNSNLAWQGGWGNRGKS</sequence>
<gene>
    <name evidence="1" type="ORF">GCM10007416_07830</name>
</gene>
<accession>A0ABQ1G4G8</accession>
<protein>
    <submittedName>
        <fullName evidence="1">Uncharacterized protein</fullName>
    </submittedName>
</protein>
<comment type="caution">
    <text evidence="1">The sequence shown here is derived from an EMBL/GenBank/DDBJ whole genome shotgun (WGS) entry which is preliminary data.</text>
</comment>
<evidence type="ECO:0000313" key="1">
    <source>
        <dbReference type="EMBL" id="GGA37354.1"/>
    </source>
</evidence>
<dbReference type="EMBL" id="BMEX01000002">
    <property type="protein sequence ID" value="GGA37354.1"/>
    <property type="molecule type" value="Genomic_DNA"/>
</dbReference>
<dbReference type="Proteomes" id="UP000617979">
    <property type="component" value="Unassembled WGS sequence"/>
</dbReference>
<evidence type="ECO:0000313" key="2">
    <source>
        <dbReference type="Proteomes" id="UP000617979"/>
    </source>
</evidence>
<name>A0ABQ1G4G8_9BACL</name>
<proteinExistence type="predicted"/>
<reference evidence="2" key="1">
    <citation type="journal article" date="2019" name="Int. J. Syst. Evol. Microbiol.">
        <title>The Global Catalogue of Microorganisms (GCM) 10K type strain sequencing project: providing services to taxonomists for standard genome sequencing and annotation.</title>
        <authorList>
            <consortium name="The Broad Institute Genomics Platform"/>
            <consortium name="The Broad Institute Genome Sequencing Center for Infectious Disease"/>
            <person name="Wu L."/>
            <person name="Ma J."/>
        </authorList>
    </citation>
    <scope>NUCLEOTIDE SEQUENCE [LARGE SCALE GENOMIC DNA]</scope>
    <source>
        <strain evidence="2">CGMCC 1.12404</strain>
    </source>
</reference>
<organism evidence="1 2">
    <name type="scientific">Kroppenstedtia guangzhouensis</name>
    <dbReference type="NCBI Taxonomy" id="1274356"/>
    <lineage>
        <taxon>Bacteria</taxon>
        <taxon>Bacillati</taxon>
        <taxon>Bacillota</taxon>
        <taxon>Bacilli</taxon>
        <taxon>Bacillales</taxon>
        <taxon>Thermoactinomycetaceae</taxon>
        <taxon>Kroppenstedtia</taxon>
    </lineage>
</organism>
<keyword evidence="2" id="KW-1185">Reference proteome</keyword>